<dbReference type="InterPro" id="IPR024177">
    <property type="entry name" value="Biotin_synthase"/>
</dbReference>
<dbReference type="InterPro" id="IPR006638">
    <property type="entry name" value="Elp3/MiaA/NifB-like_rSAM"/>
</dbReference>
<evidence type="ECO:0000256" key="11">
    <source>
        <dbReference type="ARBA" id="ARBA00023014"/>
    </source>
</evidence>
<comment type="caution">
    <text evidence="15">The sequence shown here is derived from an EMBL/GenBank/DDBJ whole genome shotgun (WGS) entry which is preliminary data.</text>
</comment>
<evidence type="ECO:0000256" key="8">
    <source>
        <dbReference type="ARBA" id="ARBA00022723"/>
    </source>
</evidence>
<dbReference type="SMART" id="SM00876">
    <property type="entry name" value="BATS"/>
    <property type="match status" value="1"/>
</dbReference>
<dbReference type="SFLD" id="SFLDF00272">
    <property type="entry name" value="biotin_synthase"/>
    <property type="match status" value="1"/>
</dbReference>
<organism evidence="15 16">
    <name type="scientific">Rubrivivax benzoatilyticus</name>
    <dbReference type="NCBI Taxonomy" id="316997"/>
    <lineage>
        <taxon>Bacteria</taxon>
        <taxon>Pseudomonadati</taxon>
        <taxon>Pseudomonadota</taxon>
        <taxon>Betaproteobacteria</taxon>
        <taxon>Burkholderiales</taxon>
        <taxon>Sphaerotilaceae</taxon>
        <taxon>Rubrivivax</taxon>
    </lineage>
</organism>
<dbReference type="InterPro" id="IPR007197">
    <property type="entry name" value="rSAM"/>
</dbReference>
<evidence type="ECO:0000256" key="7">
    <source>
        <dbReference type="ARBA" id="ARBA00022714"/>
    </source>
</evidence>
<dbReference type="InterPro" id="IPR002684">
    <property type="entry name" value="Biotin_synth/BioAB"/>
</dbReference>
<keyword evidence="10 13" id="KW-0408">Iron</keyword>
<comment type="catalytic activity">
    <reaction evidence="12 13">
        <text>(4R,5S)-dethiobiotin + (sulfur carrier)-SH + 2 reduced [2Fe-2S]-[ferredoxin] + 2 S-adenosyl-L-methionine = (sulfur carrier)-H + biotin + 2 5'-deoxyadenosine + 2 L-methionine + 2 oxidized [2Fe-2S]-[ferredoxin]</text>
        <dbReference type="Rhea" id="RHEA:22060"/>
        <dbReference type="Rhea" id="RHEA-COMP:10000"/>
        <dbReference type="Rhea" id="RHEA-COMP:10001"/>
        <dbReference type="Rhea" id="RHEA-COMP:14737"/>
        <dbReference type="Rhea" id="RHEA-COMP:14739"/>
        <dbReference type="ChEBI" id="CHEBI:17319"/>
        <dbReference type="ChEBI" id="CHEBI:29917"/>
        <dbReference type="ChEBI" id="CHEBI:33737"/>
        <dbReference type="ChEBI" id="CHEBI:33738"/>
        <dbReference type="ChEBI" id="CHEBI:57586"/>
        <dbReference type="ChEBI" id="CHEBI:57844"/>
        <dbReference type="ChEBI" id="CHEBI:59789"/>
        <dbReference type="ChEBI" id="CHEBI:64428"/>
        <dbReference type="ChEBI" id="CHEBI:149473"/>
        <dbReference type="EC" id="2.8.1.6"/>
    </reaction>
</comment>
<keyword evidence="5 13" id="KW-0808">Transferase</keyword>
<keyword evidence="7 13" id="KW-0001">2Fe-2S</keyword>
<dbReference type="Pfam" id="PF04055">
    <property type="entry name" value="Radical_SAM"/>
    <property type="match status" value="1"/>
</dbReference>
<dbReference type="InterPro" id="IPR058240">
    <property type="entry name" value="rSAM_sf"/>
</dbReference>
<sequence>MTLIDETLPKTLAPWTREQVLALLDLPFMDLVRRAAEVHARYWPQGDIELASLLSIKTGGCPEDCGYCPQSSRHDTGVAAAKMLDVDEVLAKARAAKAAGATRFCMGAAWRSPKDRDVEKVAALVREVHALGLETCATLGMLEPEQARTLREAGLDYYNHNLDTAPEFYGEVIGTRVYEDRLQTLRHVREAGLKVCCGGIVGMGETRAHRAGLIAELAALDPAPDSVPINSLVRVPGTPLADAPPVDPFELVRVVAAARIVMPHSRVRLSAGRRELGDGIQALCFLAGANSIFYCDQLLVTGNADAEDDRRLLSRLNLSPTKKEVSA</sequence>
<dbReference type="RefSeq" id="WP_009855908.1">
    <property type="nucleotide sequence ID" value="NZ_JAAOCD010000001.1"/>
</dbReference>
<dbReference type="InterPro" id="IPR010722">
    <property type="entry name" value="BATS_dom"/>
</dbReference>
<comment type="cofactor">
    <cofactor evidence="13">
        <name>[2Fe-2S] cluster</name>
        <dbReference type="ChEBI" id="CHEBI:190135"/>
    </cofactor>
    <text evidence="13">Binds 1 [2Fe-2S] cluster. The cluster is coordinated with 3 cysteines and 1 arginine.</text>
</comment>
<dbReference type="SFLD" id="SFLDG01060">
    <property type="entry name" value="BATS_domain_containing"/>
    <property type="match status" value="1"/>
</dbReference>
<evidence type="ECO:0000256" key="9">
    <source>
        <dbReference type="ARBA" id="ARBA00022756"/>
    </source>
</evidence>
<name>A0ABX0HQI9_9BURK</name>
<feature type="binding site" evidence="13">
    <location>
        <position position="68"/>
    </location>
    <ligand>
        <name>[4Fe-4S] cluster</name>
        <dbReference type="ChEBI" id="CHEBI:49883"/>
        <note>4Fe-4S-S-AdoMet</note>
    </ligand>
</feature>
<dbReference type="NCBIfam" id="TIGR00433">
    <property type="entry name" value="bioB"/>
    <property type="match status" value="1"/>
</dbReference>
<dbReference type="Proteomes" id="UP000802098">
    <property type="component" value="Unassembled WGS sequence"/>
</dbReference>
<comment type="similarity">
    <text evidence="2 13">Belongs to the radical SAM superfamily. Biotin synthase family.</text>
</comment>
<dbReference type="SFLD" id="SFLDG01278">
    <property type="entry name" value="biotin_synthase_like"/>
    <property type="match status" value="1"/>
</dbReference>
<keyword evidence="11 13" id="KW-0411">Iron-sulfur</keyword>
<dbReference type="Pfam" id="PF06968">
    <property type="entry name" value="BATS"/>
    <property type="match status" value="1"/>
</dbReference>
<evidence type="ECO:0000256" key="10">
    <source>
        <dbReference type="ARBA" id="ARBA00023004"/>
    </source>
</evidence>
<dbReference type="PROSITE" id="PS51918">
    <property type="entry name" value="RADICAL_SAM"/>
    <property type="match status" value="1"/>
</dbReference>
<dbReference type="Gene3D" id="3.20.20.70">
    <property type="entry name" value="Aldolase class I"/>
    <property type="match status" value="1"/>
</dbReference>
<feature type="binding site" evidence="13">
    <location>
        <position position="105"/>
    </location>
    <ligand>
        <name>[2Fe-2S] cluster</name>
        <dbReference type="ChEBI" id="CHEBI:190135"/>
    </ligand>
</feature>
<dbReference type="InterPro" id="IPR013785">
    <property type="entry name" value="Aldolase_TIM"/>
</dbReference>
<keyword evidence="8 13" id="KW-0479">Metal-binding</keyword>
<dbReference type="SFLD" id="SFLDS00029">
    <property type="entry name" value="Radical_SAM"/>
    <property type="match status" value="1"/>
</dbReference>
<dbReference type="PIRSF" id="PIRSF001619">
    <property type="entry name" value="Biotin_synth"/>
    <property type="match status" value="1"/>
</dbReference>
<evidence type="ECO:0000256" key="12">
    <source>
        <dbReference type="ARBA" id="ARBA00051157"/>
    </source>
</evidence>
<feature type="binding site" evidence="13">
    <location>
        <position position="65"/>
    </location>
    <ligand>
        <name>[4Fe-4S] cluster</name>
        <dbReference type="ChEBI" id="CHEBI:49883"/>
        <note>4Fe-4S-S-AdoMet</note>
    </ligand>
</feature>
<evidence type="ECO:0000256" key="5">
    <source>
        <dbReference type="ARBA" id="ARBA00022679"/>
    </source>
</evidence>
<feature type="binding site" evidence="13">
    <location>
        <position position="61"/>
    </location>
    <ligand>
        <name>[4Fe-4S] cluster</name>
        <dbReference type="ChEBI" id="CHEBI:49883"/>
        <note>4Fe-4S-S-AdoMet</note>
    </ligand>
</feature>
<keyword evidence="4 13" id="KW-0004">4Fe-4S</keyword>
<evidence type="ECO:0000313" key="16">
    <source>
        <dbReference type="Proteomes" id="UP000802098"/>
    </source>
</evidence>
<dbReference type="EC" id="2.8.1.6" evidence="3 13"/>
<dbReference type="EMBL" id="JAAOCD010000001">
    <property type="protein sequence ID" value="NHK97341.1"/>
    <property type="molecule type" value="Genomic_DNA"/>
</dbReference>
<proteinExistence type="inferred from homology"/>
<dbReference type="CDD" id="cd01335">
    <property type="entry name" value="Radical_SAM"/>
    <property type="match status" value="1"/>
</dbReference>
<dbReference type="HAMAP" id="MF_01694">
    <property type="entry name" value="BioB"/>
    <property type="match status" value="1"/>
</dbReference>
<evidence type="ECO:0000259" key="14">
    <source>
        <dbReference type="PROSITE" id="PS51918"/>
    </source>
</evidence>
<comment type="cofactor">
    <cofactor evidence="13">
        <name>[4Fe-4S] cluster</name>
        <dbReference type="ChEBI" id="CHEBI:49883"/>
    </cofactor>
    <text evidence="13">Binds 1 [4Fe-4S] cluster. The cluster is coordinated with 3 cysteines and an exchangeable S-adenosyl-L-methionine.</text>
</comment>
<feature type="binding site" evidence="13">
    <location>
        <position position="268"/>
    </location>
    <ligand>
        <name>[2Fe-2S] cluster</name>
        <dbReference type="ChEBI" id="CHEBI:190135"/>
    </ligand>
</feature>
<gene>
    <name evidence="13 15" type="primary">bioB</name>
    <name evidence="15" type="ORF">G7087_03030</name>
</gene>
<accession>A0ABX0HQI9</accession>
<comment type="function">
    <text evidence="13">Catalyzes the conversion of dethiobiotin (DTB) to biotin by the insertion of a sulfur atom into dethiobiotin via a radical-based mechanism.</text>
</comment>
<evidence type="ECO:0000256" key="2">
    <source>
        <dbReference type="ARBA" id="ARBA00010765"/>
    </source>
</evidence>
<feature type="domain" description="Radical SAM core" evidence="14">
    <location>
        <begin position="46"/>
        <end position="270"/>
    </location>
</feature>
<evidence type="ECO:0000256" key="4">
    <source>
        <dbReference type="ARBA" id="ARBA00022485"/>
    </source>
</evidence>
<dbReference type="GO" id="GO:0004076">
    <property type="term" value="F:biotin synthase activity"/>
    <property type="evidence" value="ECO:0007669"/>
    <property type="project" value="UniProtKB-EC"/>
</dbReference>
<reference evidence="15 16" key="1">
    <citation type="submission" date="2020-03" db="EMBL/GenBank/DDBJ databases">
        <title>Rubrivivax benzoatilyticus JA2 (sequenced after 10 years sub-culturing).</title>
        <authorList>
            <person name="Gupta D."/>
            <person name="Chintalapati S."/>
            <person name="Chintalapati V.R."/>
        </authorList>
    </citation>
    <scope>NUCLEOTIDE SEQUENCE [LARGE SCALE GENOMIC DNA]</scope>
    <source>
        <strain evidence="15 16">JA2-Mal</strain>
    </source>
</reference>
<feature type="binding site" evidence="13">
    <location>
        <position position="196"/>
    </location>
    <ligand>
        <name>[2Fe-2S] cluster</name>
        <dbReference type="ChEBI" id="CHEBI:190135"/>
    </ligand>
</feature>
<dbReference type="SUPFAM" id="SSF102114">
    <property type="entry name" value="Radical SAM enzymes"/>
    <property type="match status" value="1"/>
</dbReference>
<dbReference type="SMART" id="SM00729">
    <property type="entry name" value="Elp3"/>
    <property type="match status" value="1"/>
</dbReference>
<feature type="binding site" evidence="13">
    <location>
        <position position="136"/>
    </location>
    <ligand>
        <name>[2Fe-2S] cluster</name>
        <dbReference type="ChEBI" id="CHEBI:190135"/>
    </ligand>
</feature>
<comment type="pathway">
    <text evidence="1 13">Cofactor biosynthesis; biotin biosynthesis; biotin from 7,8-diaminononanoate: step 2/2.</text>
</comment>
<evidence type="ECO:0000256" key="1">
    <source>
        <dbReference type="ARBA" id="ARBA00004942"/>
    </source>
</evidence>
<evidence type="ECO:0000313" key="15">
    <source>
        <dbReference type="EMBL" id="NHK97341.1"/>
    </source>
</evidence>
<dbReference type="PANTHER" id="PTHR22976">
    <property type="entry name" value="BIOTIN SYNTHASE"/>
    <property type="match status" value="1"/>
</dbReference>
<keyword evidence="16" id="KW-1185">Reference proteome</keyword>
<keyword evidence="6 13" id="KW-0949">S-adenosyl-L-methionine</keyword>
<dbReference type="PANTHER" id="PTHR22976:SF2">
    <property type="entry name" value="BIOTIN SYNTHASE, MITOCHONDRIAL"/>
    <property type="match status" value="1"/>
</dbReference>
<evidence type="ECO:0000256" key="13">
    <source>
        <dbReference type="HAMAP-Rule" id="MF_01694"/>
    </source>
</evidence>
<comment type="subunit">
    <text evidence="13">Homodimer.</text>
</comment>
<evidence type="ECO:0000256" key="3">
    <source>
        <dbReference type="ARBA" id="ARBA00012236"/>
    </source>
</evidence>
<evidence type="ECO:0000256" key="6">
    <source>
        <dbReference type="ARBA" id="ARBA00022691"/>
    </source>
</evidence>
<keyword evidence="9 13" id="KW-0093">Biotin biosynthesis</keyword>
<protein>
    <recommendedName>
        <fullName evidence="3 13">Biotin synthase</fullName>
        <ecNumber evidence="3 13">2.8.1.6</ecNumber>
    </recommendedName>
</protein>